<feature type="compositionally biased region" description="Low complexity" evidence="1">
    <location>
        <begin position="137"/>
        <end position="146"/>
    </location>
</feature>
<sequence>MASLPNVNHPQTTFPRLLTPRLLPPPLPHRPRQSPLINRIGAPPPTGPRSLLNGGTNTSSRSAKPTPNGHTNPLTGQRQLPSGPSAMQQKPPLKGKQVEIKWSDQAIASTSRNSEPGPSSNAARPTPLAVPNLNGKSSSGWSSSFSTIAQPVPVAPRAATSRSHRDRQPPQPSSEPPPPPPPPPSITPPPPPPSL</sequence>
<keyword evidence="3" id="KW-1185">Reference proteome</keyword>
<accession>A0AAD4LH86</accession>
<dbReference type="AlphaFoldDB" id="A0AAD4LH86"/>
<feature type="region of interest" description="Disordered" evidence="1">
    <location>
        <begin position="1"/>
        <end position="195"/>
    </location>
</feature>
<dbReference type="PRINTS" id="PR01217">
    <property type="entry name" value="PRICHEXTENSN"/>
</dbReference>
<evidence type="ECO:0000313" key="2">
    <source>
        <dbReference type="EMBL" id="KAH8990800.1"/>
    </source>
</evidence>
<organism evidence="2 3">
    <name type="scientific">Lactarius akahatsu</name>
    <dbReference type="NCBI Taxonomy" id="416441"/>
    <lineage>
        <taxon>Eukaryota</taxon>
        <taxon>Fungi</taxon>
        <taxon>Dikarya</taxon>
        <taxon>Basidiomycota</taxon>
        <taxon>Agaricomycotina</taxon>
        <taxon>Agaricomycetes</taxon>
        <taxon>Russulales</taxon>
        <taxon>Russulaceae</taxon>
        <taxon>Lactarius</taxon>
    </lineage>
</organism>
<gene>
    <name evidence="2" type="ORF">EDB92DRAFT_724200</name>
</gene>
<dbReference type="Proteomes" id="UP001201163">
    <property type="component" value="Unassembled WGS sequence"/>
</dbReference>
<dbReference type="EMBL" id="JAKELL010000029">
    <property type="protein sequence ID" value="KAH8990800.1"/>
    <property type="molecule type" value="Genomic_DNA"/>
</dbReference>
<protein>
    <submittedName>
        <fullName evidence="2">Uncharacterized protein</fullName>
    </submittedName>
</protein>
<name>A0AAD4LH86_9AGAM</name>
<feature type="compositionally biased region" description="Polar residues" evidence="1">
    <location>
        <begin position="106"/>
        <end position="123"/>
    </location>
</feature>
<feature type="compositionally biased region" description="Polar residues" evidence="1">
    <location>
        <begin position="1"/>
        <end position="14"/>
    </location>
</feature>
<reference evidence="2" key="1">
    <citation type="submission" date="2022-01" db="EMBL/GenBank/DDBJ databases">
        <title>Comparative genomics reveals a dynamic genome evolution in the ectomycorrhizal milk-cap (Lactarius) mushrooms.</title>
        <authorList>
            <consortium name="DOE Joint Genome Institute"/>
            <person name="Lebreton A."/>
            <person name="Tang N."/>
            <person name="Kuo A."/>
            <person name="LaButti K."/>
            <person name="Drula E."/>
            <person name="Barry K."/>
            <person name="Clum A."/>
            <person name="Lipzen A."/>
            <person name="Mousain D."/>
            <person name="Ng V."/>
            <person name="Wang R."/>
            <person name="Wang X."/>
            <person name="Dai Y."/>
            <person name="Henrissat B."/>
            <person name="Grigoriev I.V."/>
            <person name="Guerin-Laguette A."/>
            <person name="Yu F."/>
            <person name="Martin F.M."/>
        </authorList>
    </citation>
    <scope>NUCLEOTIDE SEQUENCE</scope>
    <source>
        <strain evidence="2">QP</strain>
    </source>
</reference>
<feature type="compositionally biased region" description="Polar residues" evidence="1">
    <location>
        <begin position="53"/>
        <end position="88"/>
    </location>
</feature>
<feature type="compositionally biased region" description="Pro residues" evidence="1">
    <location>
        <begin position="169"/>
        <end position="195"/>
    </location>
</feature>
<evidence type="ECO:0000256" key="1">
    <source>
        <dbReference type="SAM" id="MobiDB-lite"/>
    </source>
</evidence>
<comment type="caution">
    <text evidence="2">The sequence shown here is derived from an EMBL/GenBank/DDBJ whole genome shotgun (WGS) entry which is preliminary data.</text>
</comment>
<proteinExistence type="predicted"/>
<evidence type="ECO:0000313" key="3">
    <source>
        <dbReference type="Proteomes" id="UP001201163"/>
    </source>
</evidence>